<proteinExistence type="predicted"/>
<dbReference type="InterPro" id="IPR012547">
    <property type="entry name" value="PDDEXK_9"/>
</dbReference>
<evidence type="ECO:0000313" key="3">
    <source>
        <dbReference type="Proteomes" id="UP000324575"/>
    </source>
</evidence>
<gene>
    <name evidence="2" type="ORF">EZS26_000645</name>
</gene>
<dbReference type="Pfam" id="PF08011">
    <property type="entry name" value="PDDEXK_9"/>
    <property type="match status" value="1"/>
</dbReference>
<evidence type="ECO:0000259" key="1">
    <source>
        <dbReference type="Pfam" id="PF09820"/>
    </source>
</evidence>
<dbReference type="PANTHER" id="PTHR34825">
    <property type="entry name" value="CONSERVED PROTEIN, WITH A WEAK D-GALACTARATE DEHYDRATASE/ALTRONATE HYDROLASE DOMAIN"/>
    <property type="match status" value="1"/>
</dbReference>
<dbReference type="InterPro" id="IPR018631">
    <property type="entry name" value="AAA-ATPase-like_dom"/>
</dbReference>
<dbReference type="PANTHER" id="PTHR34825:SF2">
    <property type="entry name" value="AAA-ATPASE-LIKE DOMAIN-CONTAINING PROTEIN"/>
    <property type="match status" value="1"/>
</dbReference>
<feature type="domain" description="AAA-ATPase-like" evidence="1">
    <location>
        <begin position="10"/>
        <end position="237"/>
    </location>
</feature>
<dbReference type="AlphaFoldDB" id="A0A5M8P3X9"/>
<dbReference type="EMBL" id="SNRX01000003">
    <property type="protein sequence ID" value="KAA6303042.1"/>
    <property type="molecule type" value="Genomic_DNA"/>
</dbReference>
<dbReference type="Proteomes" id="UP000324575">
    <property type="component" value="Unassembled WGS sequence"/>
</dbReference>
<sequence length="576" mass="67489">METKKYKRLPYGNSDFRSIVLDNYAYVDKTRYIEMLERESNRNQFFIRPRKFGKSLFFMTLSYYYDLNAAAEFDKLFGNLYIGKHPTPERNSYAVLLFDFSGLDTSSESGFVNSFSKNVQSAVRDFFRIYGHIFSEADKYVDQIDEEKPGIQALEHVFYAARQDNVKLFFIIDEYDHFANDLIAMGSRMGKNLYKNVVAANGIVRDFFERLKAAAKSSILNRTFITGISPVMLDDLTSGYNIATILTLNPKYNEMMGFTQEEVEWLMAETGVDPALINVDIKAYYNGYLFNEEGEHRMYNPAMILYFFEQILQFGKPPKYLIDLNLQTDYGRLKKLTQNDRNCETLLRIVKEDGIVAEILRKFSIDMIDDDDYFVSLLFYMGLLTIKEPYLHKLKLCIPNYTIKTLYWEYIMRLLRETSPDMTIETRHLDEAIYSLAMDGDLERFIVYVSENAFSKLSDHDLQRFDEKYIQILLLSYLFMSRTYVPMSEYEAVPGRTDIYLQRSPLFPEIKYEWIFELKYCKTDAKETDITAKGNEGVEQVKQYLQSHRFANRTDLKAAVIVFTGKSKYRIFPVAP</sequence>
<comment type="caution">
    <text evidence="2">The sequence shown here is derived from an EMBL/GenBank/DDBJ whole genome shotgun (WGS) entry which is preliminary data.</text>
</comment>
<reference evidence="2 3" key="1">
    <citation type="submission" date="2019-03" db="EMBL/GenBank/DDBJ databases">
        <title>Single cell metagenomics reveals metabolic interactions within the superorganism composed of flagellate Streblomastix strix and complex community of Bacteroidetes bacteria on its surface.</title>
        <authorList>
            <person name="Treitli S.C."/>
            <person name="Kolisko M."/>
            <person name="Husnik F."/>
            <person name="Keeling P."/>
            <person name="Hampl V."/>
        </authorList>
    </citation>
    <scope>NUCLEOTIDE SEQUENCE [LARGE SCALE GENOMIC DNA]</scope>
    <source>
        <strain evidence="2">St1</strain>
    </source>
</reference>
<organism evidence="2 3">
    <name type="scientific">Candidatus Ordinivivax streblomastigis</name>
    <dbReference type="NCBI Taxonomy" id="2540710"/>
    <lineage>
        <taxon>Bacteria</taxon>
        <taxon>Pseudomonadati</taxon>
        <taxon>Bacteroidota</taxon>
        <taxon>Bacteroidia</taxon>
        <taxon>Bacteroidales</taxon>
        <taxon>Candidatus Ordinivivax</taxon>
    </lineage>
</organism>
<dbReference type="Pfam" id="PF09820">
    <property type="entry name" value="AAA-ATPase_like"/>
    <property type="match status" value="1"/>
</dbReference>
<evidence type="ECO:0000313" key="2">
    <source>
        <dbReference type="EMBL" id="KAA6303042.1"/>
    </source>
</evidence>
<name>A0A5M8P3X9_9BACT</name>
<accession>A0A5M8P3X9</accession>
<protein>
    <recommendedName>
        <fullName evidence="1">AAA-ATPase-like domain-containing protein</fullName>
    </recommendedName>
</protein>